<feature type="domain" description="Fe2OG dioxygenase" evidence="3">
    <location>
        <begin position="180"/>
        <end position="281"/>
    </location>
</feature>
<comment type="similarity">
    <text evidence="1">Belongs to the iron/ascorbate-dependent oxidoreductase family.</text>
</comment>
<dbReference type="InterPro" id="IPR050231">
    <property type="entry name" value="Iron_ascorbate_oxido_reductase"/>
</dbReference>
<sequence length="340" mass="38436">MAPADQPVLEGVPVIDASQFLAQGNAGMRPPQDVIDQIVDACSSWGFFQLVNHGVSQQLLDVHYAAMKQFFALPLPEKEACKRSKDNSMGYFNDEFTKQKLDLKEGFDFRHTPNPQQPDDHADNYDPQGVNRWPPSYPDFKPINQRYFTEMSRISFRLLEVIATGLGLQPTALHGLFEPSHTSFLRLNHYPVTPGAAPDSLGISPHKDAGFLTVLVQDDVAGLQVLREGVWHLVQPLPGAFTINVGDMAQVATNDKFFASNHRVLQSSSRPRYSRAFFFNPSHSVDIQPLQVEAVGDKVPHYRPINWWEFRSKRYEGDYANVGEEVQIEWYRVEEGVEAH</sequence>
<evidence type="ECO:0000256" key="2">
    <source>
        <dbReference type="SAM" id="MobiDB-lite"/>
    </source>
</evidence>
<keyword evidence="1" id="KW-0479">Metal-binding</keyword>
<dbReference type="GO" id="GO:0046872">
    <property type="term" value="F:metal ion binding"/>
    <property type="evidence" value="ECO:0007669"/>
    <property type="project" value="UniProtKB-KW"/>
</dbReference>
<dbReference type="SUPFAM" id="SSF51197">
    <property type="entry name" value="Clavaminate synthase-like"/>
    <property type="match status" value="1"/>
</dbReference>
<evidence type="ECO:0000313" key="4">
    <source>
        <dbReference type="EMBL" id="SZX69009.1"/>
    </source>
</evidence>
<dbReference type="STRING" id="3088.A0A383VVY4"/>
<organism evidence="4 5">
    <name type="scientific">Tetradesmus obliquus</name>
    <name type="common">Green alga</name>
    <name type="synonym">Acutodesmus obliquus</name>
    <dbReference type="NCBI Taxonomy" id="3088"/>
    <lineage>
        <taxon>Eukaryota</taxon>
        <taxon>Viridiplantae</taxon>
        <taxon>Chlorophyta</taxon>
        <taxon>core chlorophytes</taxon>
        <taxon>Chlorophyceae</taxon>
        <taxon>CS clade</taxon>
        <taxon>Sphaeropleales</taxon>
        <taxon>Scenedesmaceae</taxon>
        <taxon>Tetradesmus</taxon>
    </lineage>
</organism>
<accession>A0A383VVY4</accession>
<dbReference type="FunFam" id="2.60.120.330:FF:000012">
    <property type="entry name" value="Gibberellin 20 oxidase 1"/>
    <property type="match status" value="1"/>
</dbReference>
<proteinExistence type="inferred from homology"/>
<dbReference type="InterPro" id="IPR044861">
    <property type="entry name" value="IPNS-like_FE2OG_OXY"/>
</dbReference>
<dbReference type="Pfam" id="PF14226">
    <property type="entry name" value="DIOX_N"/>
    <property type="match status" value="1"/>
</dbReference>
<protein>
    <recommendedName>
        <fullName evidence="3">Fe2OG dioxygenase domain-containing protein</fullName>
    </recommendedName>
</protein>
<evidence type="ECO:0000259" key="3">
    <source>
        <dbReference type="PROSITE" id="PS51471"/>
    </source>
</evidence>
<dbReference type="AlphaFoldDB" id="A0A383VVY4"/>
<keyword evidence="5" id="KW-1185">Reference proteome</keyword>
<reference evidence="4 5" key="1">
    <citation type="submission" date="2016-10" db="EMBL/GenBank/DDBJ databases">
        <authorList>
            <person name="Cai Z."/>
        </authorList>
    </citation>
    <scope>NUCLEOTIDE SEQUENCE [LARGE SCALE GENOMIC DNA]</scope>
</reference>
<dbReference type="Gene3D" id="2.60.120.330">
    <property type="entry name" value="B-lactam Antibiotic, Isopenicillin N Synthase, Chain"/>
    <property type="match status" value="1"/>
</dbReference>
<dbReference type="Pfam" id="PF03171">
    <property type="entry name" value="2OG-FeII_Oxy"/>
    <property type="match status" value="1"/>
</dbReference>
<keyword evidence="1" id="KW-0408">Iron</keyword>
<dbReference type="PRINTS" id="PR00682">
    <property type="entry name" value="IPNSYNTHASE"/>
</dbReference>
<dbReference type="GO" id="GO:0016491">
    <property type="term" value="F:oxidoreductase activity"/>
    <property type="evidence" value="ECO:0007669"/>
    <property type="project" value="UniProtKB-KW"/>
</dbReference>
<dbReference type="InterPro" id="IPR027443">
    <property type="entry name" value="IPNS-like_sf"/>
</dbReference>
<feature type="region of interest" description="Disordered" evidence="2">
    <location>
        <begin position="107"/>
        <end position="136"/>
    </location>
</feature>
<name>A0A383VVY4_TETOB</name>
<dbReference type="PROSITE" id="PS51471">
    <property type="entry name" value="FE2OG_OXY"/>
    <property type="match status" value="1"/>
</dbReference>
<dbReference type="Proteomes" id="UP000256970">
    <property type="component" value="Unassembled WGS sequence"/>
</dbReference>
<keyword evidence="1" id="KW-0560">Oxidoreductase</keyword>
<gene>
    <name evidence="4" type="ORF">BQ4739_LOCUS9318</name>
</gene>
<dbReference type="PANTHER" id="PTHR47990">
    <property type="entry name" value="2-OXOGLUTARATE (2OG) AND FE(II)-DEPENDENT OXYGENASE SUPERFAMILY PROTEIN-RELATED"/>
    <property type="match status" value="1"/>
</dbReference>
<evidence type="ECO:0000313" key="5">
    <source>
        <dbReference type="Proteomes" id="UP000256970"/>
    </source>
</evidence>
<dbReference type="EMBL" id="FNXT01000896">
    <property type="protein sequence ID" value="SZX69009.1"/>
    <property type="molecule type" value="Genomic_DNA"/>
</dbReference>
<dbReference type="InterPro" id="IPR005123">
    <property type="entry name" value="Oxoglu/Fe-dep_dioxygenase_dom"/>
</dbReference>
<dbReference type="InterPro" id="IPR026992">
    <property type="entry name" value="DIOX_N"/>
</dbReference>
<evidence type="ECO:0000256" key="1">
    <source>
        <dbReference type="RuleBase" id="RU003682"/>
    </source>
</evidence>